<evidence type="ECO:0000259" key="4">
    <source>
        <dbReference type="PROSITE" id="PS50835"/>
    </source>
</evidence>
<dbReference type="PANTHER" id="PTHR23266">
    <property type="entry name" value="IMMUNOGLOBULIN HEAVY CHAIN"/>
    <property type="match status" value="1"/>
</dbReference>
<keyword evidence="1" id="KW-0391">Immunity</keyword>
<evidence type="ECO:0000256" key="1">
    <source>
        <dbReference type="ARBA" id="ARBA00022859"/>
    </source>
</evidence>
<proteinExistence type="predicted"/>
<protein>
    <submittedName>
        <fullName evidence="5">HV353 protein</fullName>
    </submittedName>
</protein>
<feature type="non-terminal residue" evidence="5">
    <location>
        <position position="104"/>
    </location>
</feature>
<reference evidence="5 6" key="1">
    <citation type="submission" date="2019-09" db="EMBL/GenBank/DDBJ databases">
        <title>Bird 10,000 Genomes (B10K) Project - Family phase.</title>
        <authorList>
            <person name="Zhang G."/>
        </authorList>
    </citation>
    <scope>NUCLEOTIDE SEQUENCE [LARGE SCALE GENOMIC DNA]</scope>
    <source>
        <strain evidence="5">B10K-DU-001-44</strain>
        <tissue evidence="5">Muscle</tissue>
    </source>
</reference>
<dbReference type="Gene3D" id="2.60.40.10">
    <property type="entry name" value="Immunoglobulins"/>
    <property type="match status" value="1"/>
</dbReference>
<feature type="domain" description="Ig-like" evidence="4">
    <location>
        <begin position="19"/>
        <end position="104"/>
    </location>
</feature>
<evidence type="ECO:0000313" key="6">
    <source>
        <dbReference type="Proteomes" id="UP000574277"/>
    </source>
</evidence>
<keyword evidence="6" id="KW-1185">Reference proteome</keyword>
<accession>A0A7L0Q0E8</accession>
<feature type="non-terminal residue" evidence="5">
    <location>
        <position position="1"/>
    </location>
</feature>
<evidence type="ECO:0000256" key="2">
    <source>
        <dbReference type="ARBA" id="ARBA00023130"/>
    </source>
</evidence>
<dbReference type="EMBL" id="VXAT01018384">
    <property type="protein sequence ID" value="NXL10438.1"/>
    <property type="molecule type" value="Genomic_DNA"/>
</dbReference>
<dbReference type="InterPro" id="IPR036179">
    <property type="entry name" value="Ig-like_dom_sf"/>
</dbReference>
<comment type="caution">
    <text evidence="5">The sequence shown here is derived from an EMBL/GenBank/DDBJ whole genome shotgun (WGS) entry which is preliminary data.</text>
</comment>
<dbReference type="InterPro" id="IPR013783">
    <property type="entry name" value="Ig-like_fold"/>
</dbReference>
<evidence type="ECO:0000313" key="5">
    <source>
        <dbReference type="EMBL" id="NXL10438.1"/>
    </source>
</evidence>
<dbReference type="Pfam" id="PF07686">
    <property type="entry name" value="V-set"/>
    <property type="match status" value="1"/>
</dbReference>
<gene>
    <name evidence="5" type="primary">Ighv353</name>
    <name evidence="5" type="ORF">MESCAY_R05566</name>
</gene>
<dbReference type="PROSITE" id="PS50835">
    <property type="entry name" value="IG_LIKE"/>
    <property type="match status" value="1"/>
</dbReference>
<dbReference type="GO" id="GO:0005576">
    <property type="term" value="C:extracellular region"/>
    <property type="evidence" value="ECO:0007669"/>
    <property type="project" value="UniProtKB-ARBA"/>
</dbReference>
<dbReference type="AlphaFoldDB" id="A0A7L0Q0E8"/>
<dbReference type="GO" id="GO:0002250">
    <property type="term" value="P:adaptive immune response"/>
    <property type="evidence" value="ECO:0007669"/>
    <property type="project" value="UniProtKB-KW"/>
</dbReference>
<name>A0A7L0Q0E8_9AVES</name>
<dbReference type="InterPro" id="IPR050199">
    <property type="entry name" value="IgHV"/>
</dbReference>
<dbReference type="FunFam" id="2.60.40.10:FF:002198">
    <property type="entry name" value="Immunoglobulin heavy variable 5-2"/>
    <property type="match status" value="1"/>
</dbReference>
<evidence type="ECO:0000256" key="3">
    <source>
        <dbReference type="ARBA" id="ARBA00043265"/>
    </source>
</evidence>
<dbReference type="InterPro" id="IPR007110">
    <property type="entry name" value="Ig-like_dom"/>
</dbReference>
<dbReference type="Proteomes" id="UP000574277">
    <property type="component" value="Unassembled WGS sequence"/>
</dbReference>
<dbReference type="GO" id="GO:0019814">
    <property type="term" value="C:immunoglobulin complex"/>
    <property type="evidence" value="ECO:0007669"/>
    <property type="project" value="UniProtKB-KW"/>
</dbReference>
<keyword evidence="3" id="KW-1280">Immunoglobulin</keyword>
<dbReference type="InterPro" id="IPR013106">
    <property type="entry name" value="Ig_V-set"/>
</dbReference>
<dbReference type="SMART" id="SM00406">
    <property type="entry name" value="IGv"/>
    <property type="match status" value="1"/>
</dbReference>
<organism evidence="5 6">
    <name type="scientific">Mesembrinibis cayennensis</name>
    <dbReference type="NCBI Taxonomy" id="1118748"/>
    <lineage>
        <taxon>Eukaryota</taxon>
        <taxon>Metazoa</taxon>
        <taxon>Chordata</taxon>
        <taxon>Craniata</taxon>
        <taxon>Vertebrata</taxon>
        <taxon>Euteleostomi</taxon>
        <taxon>Archelosauria</taxon>
        <taxon>Archosauria</taxon>
        <taxon>Dinosauria</taxon>
        <taxon>Saurischia</taxon>
        <taxon>Theropoda</taxon>
        <taxon>Coelurosauria</taxon>
        <taxon>Aves</taxon>
        <taxon>Neognathae</taxon>
        <taxon>Neoaves</taxon>
        <taxon>Aequornithes</taxon>
        <taxon>Pelecaniformes</taxon>
        <taxon>Threskiornithidae</taxon>
        <taxon>Mesembrinibis</taxon>
    </lineage>
</organism>
<keyword evidence="2" id="KW-1064">Adaptive immunity</keyword>
<sequence>GLWAAVTLVETGGGLQTPGGSLTLRCKGSGFTFSSFYMEWVRQAPGKGLEFVAYINSGGSAYYASAVQGRFTISRDNSQSTATLQMNSLKGEDTATYYCAKPPP</sequence>
<dbReference type="SUPFAM" id="SSF48726">
    <property type="entry name" value="Immunoglobulin"/>
    <property type="match status" value="1"/>
</dbReference>